<accession>A0A372DMJ9</accession>
<evidence type="ECO:0000313" key="2">
    <source>
        <dbReference type="EMBL" id="RFP60562.1"/>
    </source>
</evidence>
<dbReference type="AlphaFoldDB" id="A0A372DMJ9"/>
<dbReference type="RefSeq" id="WP_117202621.1">
    <property type="nucleotide sequence ID" value="NZ_JBHTBK010000018.1"/>
</dbReference>
<evidence type="ECO:0000259" key="1">
    <source>
        <dbReference type="Pfam" id="PF16363"/>
    </source>
</evidence>
<dbReference type="InterPro" id="IPR036291">
    <property type="entry name" value="NAD(P)-bd_dom_sf"/>
</dbReference>
<proteinExistence type="predicted"/>
<name>A0A372DMJ9_9GAMM</name>
<keyword evidence="3" id="KW-1185">Reference proteome</keyword>
<dbReference type="Gene3D" id="3.40.50.720">
    <property type="entry name" value="NAD(P)-binding Rossmann-like Domain"/>
    <property type="match status" value="1"/>
</dbReference>
<protein>
    <submittedName>
        <fullName evidence="2">NAD-dependent epimerase/dehydratase family protein</fullName>
    </submittedName>
</protein>
<gene>
    <name evidence="2" type="ORF">D0Y53_07655</name>
</gene>
<dbReference type="Gene3D" id="3.90.25.10">
    <property type="entry name" value="UDP-galactose 4-epimerase, domain 1"/>
    <property type="match status" value="1"/>
</dbReference>
<comment type="caution">
    <text evidence="2">The sequence shown here is derived from an EMBL/GenBank/DDBJ whole genome shotgun (WGS) entry which is preliminary data.</text>
</comment>
<dbReference type="Pfam" id="PF16363">
    <property type="entry name" value="GDP_Man_Dehyd"/>
    <property type="match status" value="1"/>
</dbReference>
<dbReference type="OrthoDB" id="5295702at2"/>
<sequence>MKKRRLLVTGAGGFVGRHVRQSSDEGGSFAGWDIFAPPRDWDIRNVPDVHRTITETRPDAVLHLAAQSFVPRSFEDPHETFAINLGGTLNLLLALRAANFAGRMLFVSSGDVYGRVPEDQLPVDESRIPEPRSPYGVSKVAAEQLCLQWRRAEGLDVMIARPFNHAGPGQDSRFVLPALARQVVAIAAGKQPPVIDAGDIDSTRDFTDVRDVVNAYAAMLDRGEPGTTYVIGTGREYRVRDLLQAMCALRGLSVEIRQDPTRMRPSEQRRMAADAALLRKHTGWEPSITMESTLNDILEEAGNRI</sequence>
<dbReference type="PROSITE" id="PS00061">
    <property type="entry name" value="ADH_SHORT"/>
    <property type="match status" value="1"/>
</dbReference>
<dbReference type="InterPro" id="IPR020904">
    <property type="entry name" value="Sc_DH/Rdtase_CS"/>
</dbReference>
<feature type="domain" description="NAD(P)-binding" evidence="1">
    <location>
        <begin position="41"/>
        <end position="296"/>
    </location>
</feature>
<evidence type="ECO:0000313" key="3">
    <source>
        <dbReference type="Proteomes" id="UP000262917"/>
    </source>
</evidence>
<dbReference type="SUPFAM" id="SSF51735">
    <property type="entry name" value="NAD(P)-binding Rossmann-fold domains"/>
    <property type="match status" value="1"/>
</dbReference>
<dbReference type="Proteomes" id="UP000262917">
    <property type="component" value="Unassembled WGS sequence"/>
</dbReference>
<organism evidence="2 3">
    <name type="scientific">Cognatiluteimonas weifangensis</name>
    <dbReference type="NCBI Taxonomy" id="2303539"/>
    <lineage>
        <taxon>Bacteria</taxon>
        <taxon>Pseudomonadati</taxon>
        <taxon>Pseudomonadota</taxon>
        <taxon>Gammaproteobacteria</taxon>
        <taxon>Lysobacterales</taxon>
        <taxon>Lysobacteraceae</taxon>
        <taxon>Cognatiluteimonas</taxon>
    </lineage>
</organism>
<dbReference type="PANTHER" id="PTHR43000">
    <property type="entry name" value="DTDP-D-GLUCOSE 4,6-DEHYDRATASE-RELATED"/>
    <property type="match status" value="1"/>
</dbReference>
<dbReference type="InterPro" id="IPR016040">
    <property type="entry name" value="NAD(P)-bd_dom"/>
</dbReference>
<dbReference type="EMBL" id="QVPD01000006">
    <property type="protein sequence ID" value="RFP60562.1"/>
    <property type="molecule type" value="Genomic_DNA"/>
</dbReference>
<reference evidence="2 3" key="1">
    <citation type="submission" date="2018-08" db="EMBL/GenBank/DDBJ databases">
        <title>Lysobacter weifangensis sp. nov., a new member of the family 'Xanthomonadaceae', isolated from soil in a farmland.</title>
        <authorList>
            <person name="Zhao H."/>
        </authorList>
    </citation>
    <scope>NUCLEOTIDE SEQUENCE [LARGE SCALE GENOMIC DNA]</scope>
    <source>
        <strain evidence="2 3">WF-2</strain>
    </source>
</reference>